<dbReference type="CDD" id="cd20918">
    <property type="entry name" value="polyA_pol_NCLDV"/>
    <property type="match status" value="1"/>
</dbReference>
<keyword evidence="6" id="KW-0067">ATP-binding</keyword>
<reference evidence="13" key="1">
    <citation type="journal article" date="2018" name="Virology">
        <title>A giant virus infecting green algae encodes key fermentation genes.</title>
        <authorList>
            <person name="Schvarcz C.R."/>
            <person name="Steward G.F."/>
        </authorList>
    </citation>
    <scope>NUCLEOTIDE SEQUENCE [LARGE SCALE GENOMIC DNA]</scope>
</reference>
<comment type="subcellular location">
    <subcellularLocation>
        <location evidence="1">Virion</location>
    </subcellularLocation>
</comment>
<evidence type="ECO:0000256" key="11">
    <source>
        <dbReference type="ARBA" id="ARBA00048830"/>
    </source>
</evidence>
<dbReference type="EC" id="2.7.7.19" evidence="2"/>
<keyword evidence="7" id="KW-0946">Virion</keyword>
<evidence type="ECO:0000256" key="7">
    <source>
        <dbReference type="ARBA" id="ARBA00022844"/>
    </source>
</evidence>
<evidence type="ECO:0000256" key="10">
    <source>
        <dbReference type="ARBA" id="ARBA00026159"/>
    </source>
</evidence>
<gene>
    <name evidence="13" type="ORF">TetV_660</name>
</gene>
<evidence type="ECO:0000256" key="3">
    <source>
        <dbReference type="ARBA" id="ARBA00022664"/>
    </source>
</evidence>
<evidence type="ECO:0000256" key="2">
    <source>
        <dbReference type="ARBA" id="ARBA00012388"/>
    </source>
</evidence>
<dbReference type="EMBL" id="KY322437">
    <property type="protein sequence ID" value="AUF82742.1"/>
    <property type="molecule type" value="Genomic_DNA"/>
</dbReference>
<evidence type="ECO:0000256" key="8">
    <source>
        <dbReference type="ARBA" id="ARBA00023163"/>
    </source>
</evidence>
<feature type="domain" description="Poly(A) polymerase catalytic subunit" evidence="12">
    <location>
        <begin position="38"/>
        <end position="160"/>
    </location>
</feature>
<evidence type="ECO:0000313" key="13">
    <source>
        <dbReference type="EMBL" id="AUF82742.1"/>
    </source>
</evidence>
<protein>
    <recommendedName>
        <fullName evidence="10">Putative poly(A) polymerase catalytic subunit</fullName>
        <ecNumber evidence="2">2.7.7.19</ecNumber>
    </recommendedName>
</protein>
<comment type="similarity">
    <text evidence="9">Belongs to the poxviridae poly(A) polymerase catalytic subunit family. Highly divergent.</text>
</comment>
<evidence type="ECO:0000256" key="5">
    <source>
        <dbReference type="ARBA" id="ARBA00022741"/>
    </source>
</evidence>
<evidence type="ECO:0000256" key="4">
    <source>
        <dbReference type="ARBA" id="ARBA00022679"/>
    </source>
</evidence>
<dbReference type="Pfam" id="PF19244">
    <property type="entry name" value="Poly_A_pol_cat"/>
    <property type="match status" value="1"/>
</dbReference>
<dbReference type="Proteomes" id="UP000244773">
    <property type="component" value="Segment"/>
</dbReference>
<sequence>MSNAQERINHIINAKIKHDKTTVNNARWQCVDVAKKLGLTFHGGFAINNCLSSKNKLFDDTDIPDIDTMSSKNNNSKKTAFVVADELRKRGIKQVRVLQAIHQHTYSVRMDRTVLIDISHIKQSEMNSLNSIAKIEGVYEKRSVPPSYLKMSMHLELCRPKMFVERWKKIYPRLTAIYQDYPSLIKDYTISSDLILTEPEPNPIREAFHTLDFNKHFCLVGSDSVHALTGKWYLRDWPVDMMFHQDDIRDADSFVNGLIHTLDLDYPAHKTKETLFLPEYYLLSKNGAYVGRVFVTNTEVSTAKKEDEGPVFGSTDLVLQLLYGQYLKNYTADKDTKDRIISSINDLVCIQYTASCDAGLTRRFSSVDSV</sequence>
<comment type="catalytic activity">
    <reaction evidence="11">
        <text>RNA(n) + ATP = RNA(n)-3'-adenine ribonucleotide + diphosphate</text>
        <dbReference type="Rhea" id="RHEA:11332"/>
        <dbReference type="Rhea" id="RHEA-COMP:14527"/>
        <dbReference type="Rhea" id="RHEA-COMP:17347"/>
        <dbReference type="ChEBI" id="CHEBI:30616"/>
        <dbReference type="ChEBI" id="CHEBI:33019"/>
        <dbReference type="ChEBI" id="CHEBI:140395"/>
        <dbReference type="ChEBI" id="CHEBI:173115"/>
        <dbReference type="EC" id="2.7.7.19"/>
    </reaction>
</comment>
<dbReference type="GO" id="GO:0005524">
    <property type="term" value="F:ATP binding"/>
    <property type="evidence" value="ECO:0007669"/>
    <property type="project" value="UniProtKB-KW"/>
</dbReference>
<name>A0A2P0VPD5_9VIRU</name>
<keyword evidence="14" id="KW-1185">Reference proteome</keyword>
<dbReference type="GO" id="GO:0006397">
    <property type="term" value="P:mRNA processing"/>
    <property type="evidence" value="ECO:0007669"/>
    <property type="project" value="UniProtKB-KW"/>
</dbReference>
<dbReference type="GO" id="GO:1990817">
    <property type="term" value="F:poly(A) RNA polymerase activity"/>
    <property type="evidence" value="ECO:0007669"/>
    <property type="project" value="UniProtKB-EC"/>
</dbReference>
<keyword evidence="3" id="KW-0507">mRNA processing</keyword>
<keyword evidence="5" id="KW-0547">Nucleotide-binding</keyword>
<evidence type="ECO:0000313" key="14">
    <source>
        <dbReference type="Proteomes" id="UP000244773"/>
    </source>
</evidence>
<evidence type="ECO:0000256" key="1">
    <source>
        <dbReference type="ARBA" id="ARBA00004328"/>
    </source>
</evidence>
<evidence type="ECO:0000256" key="9">
    <source>
        <dbReference type="ARBA" id="ARBA00025732"/>
    </source>
</evidence>
<dbReference type="GO" id="GO:0044423">
    <property type="term" value="C:virion component"/>
    <property type="evidence" value="ECO:0007669"/>
    <property type="project" value="UniProtKB-KW"/>
</dbReference>
<organism evidence="13">
    <name type="scientific">Tetraselmis virus 1</name>
    <dbReference type="NCBI Taxonomy" id="2060617"/>
    <lineage>
        <taxon>Viruses</taxon>
        <taxon>Varidnaviria</taxon>
        <taxon>Bamfordvirae</taxon>
        <taxon>Nucleocytoviricota</taxon>
        <taxon>Megaviricetes</taxon>
        <taxon>Imitervirales</taxon>
        <taxon>Allomimiviridae</taxon>
        <taxon>Oceanusvirus</taxon>
        <taxon>Oceanusvirus kaneohense</taxon>
    </lineage>
</organism>
<dbReference type="InterPro" id="IPR045355">
    <property type="entry name" value="PolyA_pol_cat_su"/>
</dbReference>
<proteinExistence type="inferred from homology"/>
<evidence type="ECO:0000256" key="6">
    <source>
        <dbReference type="ARBA" id="ARBA00022840"/>
    </source>
</evidence>
<accession>A0A2P0VPD5</accession>
<keyword evidence="4" id="KW-0808">Transferase</keyword>
<keyword evidence="8" id="KW-0804">Transcription</keyword>
<evidence type="ECO:0000259" key="12">
    <source>
        <dbReference type="Pfam" id="PF19244"/>
    </source>
</evidence>